<sequence>MVNFKDQNGCLVQLAFERKSNVKPEHIWVVCRYQQEWLLTNHKVRGLEFPGGKIEQGETEVEAVHREVWEETGALIEELFDIGHYQVRCTDEIISKAIYFATISAIQKKEDYLETEGPVLISTLPKRIEADPAYSFIMKDQVLKLTLEQLQTKQLLKV</sequence>
<evidence type="ECO:0000256" key="2">
    <source>
        <dbReference type="RuleBase" id="RU003476"/>
    </source>
</evidence>
<dbReference type="SUPFAM" id="SSF55811">
    <property type="entry name" value="Nudix"/>
    <property type="match status" value="1"/>
</dbReference>
<dbReference type="InterPro" id="IPR020476">
    <property type="entry name" value="Nudix_hydrolase"/>
</dbReference>
<dbReference type="PROSITE" id="PS00893">
    <property type="entry name" value="NUDIX_BOX"/>
    <property type="match status" value="1"/>
</dbReference>
<dbReference type="NCBIfam" id="TIGR02705">
    <property type="entry name" value="nudix_YtkD"/>
    <property type="match status" value="1"/>
</dbReference>
<comment type="caution">
    <text evidence="4">The sequence shown here is derived from an EMBL/GenBank/DDBJ whole genome shotgun (WGS) entry which is preliminary data.</text>
</comment>
<feature type="domain" description="Nudix hydrolase" evidence="3">
    <location>
        <begin position="1"/>
        <end position="144"/>
    </location>
</feature>
<keyword evidence="5" id="KW-1185">Reference proteome</keyword>
<dbReference type="InterPro" id="IPR015797">
    <property type="entry name" value="NUDIX_hydrolase-like_dom_sf"/>
</dbReference>
<evidence type="ECO:0000313" key="4">
    <source>
        <dbReference type="EMBL" id="MBP3949841.1"/>
    </source>
</evidence>
<dbReference type="EMBL" id="JAGKSQ010000001">
    <property type="protein sequence ID" value="MBP3949841.1"/>
    <property type="molecule type" value="Genomic_DNA"/>
</dbReference>
<proteinExistence type="inferred from homology"/>
<dbReference type="GO" id="GO:0016787">
    <property type="term" value="F:hydrolase activity"/>
    <property type="evidence" value="ECO:0007669"/>
    <property type="project" value="UniProtKB-KW"/>
</dbReference>
<organism evidence="4 5">
    <name type="scientific">Halalkalibacter suaedae</name>
    <dbReference type="NCBI Taxonomy" id="2822140"/>
    <lineage>
        <taxon>Bacteria</taxon>
        <taxon>Bacillati</taxon>
        <taxon>Bacillota</taxon>
        <taxon>Bacilli</taxon>
        <taxon>Bacillales</taxon>
        <taxon>Bacillaceae</taxon>
        <taxon>Halalkalibacter</taxon>
    </lineage>
</organism>
<dbReference type="InterPro" id="IPR020084">
    <property type="entry name" value="NUDIX_hydrolase_CS"/>
</dbReference>
<reference evidence="4" key="1">
    <citation type="submission" date="2021-03" db="EMBL/GenBank/DDBJ databases">
        <title>Bacillus suaedae sp. nov., isolated from Suaeda aralocaspica.</title>
        <authorList>
            <person name="Lei R.F.R."/>
        </authorList>
    </citation>
    <scope>NUCLEOTIDE SEQUENCE</scope>
    <source>
        <strain evidence="4">YZJH907-2</strain>
    </source>
</reference>
<dbReference type="InterPro" id="IPR014078">
    <property type="entry name" value="Nudix_YtkD"/>
</dbReference>
<dbReference type="Proteomes" id="UP000678228">
    <property type="component" value="Unassembled WGS sequence"/>
</dbReference>
<dbReference type="InterPro" id="IPR000086">
    <property type="entry name" value="NUDIX_hydrolase_dom"/>
</dbReference>
<dbReference type="PROSITE" id="PS51462">
    <property type="entry name" value="NUDIX"/>
    <property type="match status" value="1"/>
</dbReference>
<dbReference type="RefSeq" id="WP_210595207.1">
    <property type="nucleotide sequence ID" value="NZ_JAGKSQ010000001.1"/>
</dbReference>
<dbReference type="AlphaFoldDB" id="A0A941AMG0"/>
<evidence type="ECO:0000256" key="1">
    <source>
        <dbReference type="ARBA" id="ARBA00022801"/>
    </source>
</evidence>
<dbReference type="CDD" id="cd04665">
    <property type="entry name" value="NUDIX_RppH"/>
    <property type="match status" value="1"/>
</dbReference>
<accession>A0A941AMG0</accession>
<dbReference type="PRINTS" id="PR00502">
    <property type="entry name" value="NUDIXFAMILY"/>
</dbReference>
<keyword evidence="1 2" id="KW-0378">Hydrolase</keyword>
<dbReference type="Gene3D" id="3.90.79.10">
    <property type="entry name" value="Nucleoside Triphosphate Pyrophosphohydrolase"/>
    <property type="match status" value="1"/>
</dbReference>
<protein>
    <submittedName>
        <fullName evidence="4">Nucleoside triphosphatase YtkD</fullName>
    </submittedName>
</protein>
<name>A0A941AMG0_9BACI</name>
<dbReference type="Pfam" id="PF00293">
    <property type="entry name" value="NUDIX"/>
    <property type="match status" value="1"/>
</dbReference>
<evidence type="ECO:0000313" key="5">
    <source>
        <dbReference type="Proteomes" id="UP000678228"/>
    </source>
</evidence>
<evidence type="ECO:0000259" key="3">
    <source>
        <dbReference type="PROSITE" id="PS51462"/>
    </source>
</evidence>
<gene>
    <name evidence="4" type="primary">ytkD</name>
    <name evidence="4" type="ORF">J7W16_01760</name>
</gene>
<comment type="similarity">
    <text evidence="2">Belongs to the Nudix hydrolase family.</text>
</comment>